<keyword evidence="7" id="KW-1185">Reference proteome</keyword>
<evidence type="ECO:0000256" key="4">
    <source>
        <dbReference type="PROSITE-ProRule" id="PRU00325"/>
    </source>
</evidence>
<dbReference type="InterPro" id="IPR018289">
    <property type="entry name" value="MULE_transposase_dom"/>
</dbReference>
<feature type="region of interest" description="Disordered" evidence="5">
    <location>
        <begin position="686"/>
        <end position="710"/>
    </location>
</feature>
<evidence type="ECO:0000256" key="3">
    <source>
        <dbReference type="ARBA" id="ARBA00022833"/>
    </source>
</evidence>
<evidence type="ECO:0000256" key="5">
    <source>
        <dbReference type="SAM" id="MobiDB-lite"/>
    </source>
</evidence>
<name>A0A6P5MYS8_ARADU</name>
<feature type="region of interest" description="Disordered" evidence="5">
    <location>
        <begin position="741"/>
        <end position="763"/>
    </location>
</feature>
<dbReference type="Pfam" id="PF04434">
    <property type="entry name" value="SWIM"/>
    <property type="match status" value="1"/>
</dbReference>
<dbReference type="Proteomes" id="UP000515211">
    <property type="component" value="Chromosome 10"/>
</dbReference>
<keyword evidence="3" id="KW-0862">Zinc</keyword>
<evidence type="ECO:0000313" key="7">
    <source>
        <dbReference type="Proteomes" id="UP000515211"/>
    </source>
</evidence>
<gene>
    <name evidence="8" type="primary">LOC107470834</name>
</gene>
<proteinExistence type="predicted"/>
<evidence type="ECO:0000256" key="1">
    <source>
        <dbReference type="ARBA" id="ARBA00022723"/>
    </source>
</evidence>
<dbReference type="GO" id="GO:0008270">
    <property type="term" value="F:zinc ion binding"/>
    <property type="evidence" value="ECO:0007669"/>
    <property type="project" value="UniProtKB-KW"/>
</dbReference>
<feature type="domain" description="SWIM-type" evidence="6">
    <location>
        <begin position="573"/>
        <end position="609"/>
    </location>
</feature>
<organism evidence="7 8">
    <name type="scientific">Arachis duranensis</name>
    <name type="common">Wild peanut</name>
    <dbReference type="NCBI Taxonomy" id="130453"/>
    <lineage>
        <taxon>Eukaryota</taxon>
        <taxon>Viridiplantae</taxon>
        <taxon>Streptophyta</taxon>
        <taxon>Embryophyta</taxon>
        <taxon>Tracheophyta</taxon>
        <taxon>Spermatophyta</taxon>
        <taxon>Magnoliopsida</taxon>
        <taxon>eudicotyledons</taxon>
        <taxon>Gunneridae</taxon>
        <taxon>Pentapetalae</taxon>
        <taxon>rosids</taxon>
        <taxon>fabids</taxon>
        <taxon>Fabales</taxon>
        <taxon>Fabaceae</taxon>
        <taxon>Papilionoideae</taxon>
        <taxon>50 kb inversion clade</taxon>
        <taxon>dalbergioids sensu lato</taxon>
        <taxon>Dalbergieae</taxon>
        <taxon>Pterocarpus clade</taxon>
        <taxon>Arachis</taxon>
    </lineage>
</organism>
<evidence type="ECO:0000313" key="8">
    <source>
        <dbReference type="RefSeq" id="XP_020989730.2"/>
    </source>
</evidence>
<dbReference type="PANTHER" id="PTHR47718">
    <property type="entry name" value="OS01G0519700 PROTEIN"/>
    <property type="match status" value="1"/>
</dbReference>
<accession>A0A6P5MYS8</accession>
<keyword evidence="2 4" id="KW-0863">Zinc-finger</keyword>
<sequence length="791" mass="91269">MLREEIEREKTIALEVEIGRNNPAQLMRKKKNENNVLSMMKDEAQPYMLEQLMVLGRESVGTTYKAMPRLDVTEVGSEEMDTCYEEMPLLDLSQVGSEEMDPGHQVPDHDGLREDEIPCVGMRFDQLQMAHEFYVTYAKKVGFATKIRTTTCDKLTNQPINQAIHCNRDGFRVSRVKASTRKNRISAAGCKARIYVKFDKEAHDWVFFKVELSHSHPCSARKAVHYHEYRQLTMHAKCVIEDNDEAGIRPNKTFLALANESGGPSNLGYSEKDLRNYITARLRTSNVNVDVREMMNYFMRMKDINPNFFYAVNLDDDCKFRGAVWVDARCRASFEYYGDVVSLDSTYSTNKHGLPFASFVGVNHHGKSTILGCALLGNEEIPSYEWVFRQWVKCMGIAPQRIITDQCKSIFRAIKNVFPDTRHRWCIWHITKKLPHKLGGYRRYRELYDEFSDIVWNSRTEQSFEDNWYELIDEHNLHNNTWLSDLFDDRRMWVPIYFKGEFWAAMRSTQRSESMHSFYGNFLHSRTSLVQFVHEYDNVLGIKEQRELEDDAADSRGVEEEIPVNEAILCIPYDVHFERSTQEVRCECNLFESSGVLCCHCLAVFHYYKVYKVPNRYVLSRWSKNIKRKHTYVKSSHDVSRSDESHIAFRGLCAHFYNVAQDFVNDDEETALLHAALEETRAKLTAHRAKKRSESVADSHNNIGSTSLNVSTVMDIQAPSKVNTKGRPKSKRLGAALEKSIKKSARKRNKPDPPVVCPKPTQDVRFGGVVGHADPEQVGGFMSLLSSFNKN</sequence>
<keyword evidence="1" id="KW-0479">Metal-binding</keyword>
<dbReference type="InterPro" id="IPR007527">
    <property type="entry name" value="Znf_SWIM"/>
</dbReference>
<dbReference type="KEGG" id="adu:107470834"/>
<dbReference type="RefSeq" id="XP_020989730.2">
    <property type="nucleotide sequence ID" value="XM_021134071.2"/>
</dbReference>
<dbReference type="AlphaFoldDB" id="A0A6P5MYS8"/>
<evidence type="ECO:0000259" key="6">
    <source>
        <dbReference type="PROSITE" id="PS50966"/>
    </source>
</evidence>
<dbReference type="GeneID" id="107470834"/>
<dbReference type="InterPro" id="IPR006564">
    <property type="entry name" value="Znf_PMZ"/>
</dbReference>
<dbReference type="SMART" id="SM00575">
    <property type="entry name" value="ZnF_PMZ"/>
    <property type="match status" value="1"/>
</dbReference>
<protein>
    <submittedName>
        <fullName evidence="8">Protein FAR1-RELATED SEQUENCE 6-like</fullName>
    </submittedName>
</protein>
<reference evidence="8" key="2">
    <citation type="submission" date="2025-08" db="UniProtKB">
        <authorList>
            <consortium name="RefSeq"/>
        </authorList>
    </citation>
    <scope>IDENTIFICATION</scope>
    <source>
        <tissue evidence="8">Whole plant</tissue>
    </source>
</reference>
<dbReference type="InterPro" id="IPR004330">
    <property type="entry name" value="FAR1_DNA_bnd_dom"/>
</dbReference>
<evidence type="ECO:0000256" key="2">
    <source>
        <dbReference type="ARBA" id="ARBA00022771"/>
    </source>
</evidence>
<dbReference type="PROSITE" id="PS50966">
    <property type="entry name" value="ZF_SWIM"/>
    <property type="match status" value="1"/>
</dbReference>
<feature type="compositionally biased region" description="Polar residues" evidence="5">
    <location>
        <begin position="698"/>
        <end position="710"/>
    </location>
</feature>
<dbReference type="Pfam" id="PF03101">
    <property type="entry name" value="FAR1"/>
    <property type="match status" value="1"/>
</dbReference>
<reference evidence="7" key="1">
    <citation type="journal article" date="2016" name="Nat. Genet.">
        <title>The genome sequences of Arachis duranensis and Arachis ipaensis, the diploid ancestors of cultivated peanut.</title>
        <authorList>
            <person name="Bertioli D.J."/>
            <person name="Cannon S.B."/>
            <person name="Froenicke L."/>
            <person name="Huang G."/>
            <person name="Farmer A.D."/>
            <person name="Cannon E.K."/>
            <person name="Liu X."/>
            <person name="Gao D."/>
            <person name="Clevenger J."/>
            <person name="Dash S."/>
            <person name="Ren L."/>
            <person name="Moretzsohn M.C."/>
            <person name="Shirasawa K."/>
            <person name="Huang W."/>
            <person name="Vidigal B."/>
            <person name="Abernathy B."/>
            <person name="Chu Y."/>
            <person name="Niederhuth C.E."/>
            <person name="Umale P."/>
            <person name="Araujo A.C."/>
            <person name="Kozik A."/>
            <person name="Kim K.D."/>
            <person name="Burow M.D."/>
            <person name="Varshney R.K."/>
            <person name="Wang X."/>
            <person name="Zhang X."/>
            <person name="Barkley N."/>
            <person name="Guimaraes P.M."/>
            <person name="Isobe S."/>
            <person name="Guo B."/>
            <person name="Liao B."/>
            <person name="Stalker H.T."/>
            <person name="Schmitz R.J."/>
            <person name="Scheffler B.E."/>
            <person name="Leal-Bertioli S.C."/>
            <person name="Xun X."/>
            <person name="Jackson S.A."/>
            <person name="Michelmore R."/>
            <person name="Ozias-Akins P."/>
        </authorList>
    </citation>
    <scope>NUCLEOTIDE SEQUENCE [LARGE SCALE GENOMIC DNA]</scope>
    <source>
        <strain evidence="7">cv. V14167</strain>
    </source>
</reference>
<dbReference type="Pfam" id="PF10551">
    <property type="entry name" value="MULE"/>
    <property type="match status" value="1"/>
</dbReference>